<feature type="domain" description="EamA" evidence="4">
    <location>
        <begin position="7"/>
        <end position="141"/>
    </location>
</feature>
<comment type="subcellular location">
    <subcellularLocation>
        <location evidence="1">Endomembrane system</location>
        <topology evidence="1">Multi-pass membrane protein</topology>
    </subcellularLocation>
</comment>
<feature type="transmembrane region" description="Helical" evidence="3">
    <location>
        <begin position="69"/>
        <end position="90"/>
    </location>
</feature>
<feature type="transmembrane region" description="Helical" evidence="3">
    <location>
        <begin position="7"/>
        <end position="26"/>
    </location>
</feature>
<feature type="transmembrane region" description="Helical" evidence="3">
    <location>
        <begin position="184"/>
        <end position="203"/>
    </location>
</feature>
<feature type="transmembrane region" description="Helical" evidence="3">
    <location>
        <begin position="38"/>
        <end position="57"/>
    </location>
</feature>
<dbReference type="InterPro" id="IPR037185">
    <property type="entry name" value="EmrE-like"/>
</dbReference>
<dbReference type="Gene3D" id="1.10.3730.20">
    <property type="match status" value="1"/>
</dbReference>
<protein>
    <submittedName>
        <fullName evidence="5">Threonine/homoserine efflux transporter RhtA</fullName>
    </submittedName>
</protein>
<dbReference type="PANTHER" id="PTHR22911:SF79">
    <property type="entry name" value="MOBA-LIKE NTP TRANSFERASE DOMAIN-CONTAINING PROTEIN"/>
    <property type="match status" value="1"/>
</dbReference>
<feature type="transmembrane region" description="Helical" evidence="3">
    <location>
        <begin position="245"/>
        <end position="264"/>
    </location>
</feature>
<evidence type="ECO:0000256" key="2">
    <source>
        <dbReference type="ARBA" id="ARBA00007362"/>
    </source>
</evidence>
<keyword evidence="3" id="KW-0472">Membrane</keyword>
<dbReference type="GO" id="GO:0016020">
    <property type="term" value="C:membrane"/>
    <property type="evidence" value="ECO:0007669"/>
    <property type="project" value="InterPro"/>
</dbReference>
<feature type="transmembrane region" description="Helical" evidence="3">
    <location>
        <begin position="127"/>
        <end position="146"/>
    </location>
</feature>
<dbReference type="Pfam" id="PF00892">
    <property type="entry name" value="EamA"/>
    <property type="match status" value="2"/>
</dbReference>
<comment type="similarity">
    <text evidence="2">Belongs to the EamA transporter family.</text>
</comment>
<feature type="transmembrane region" description="Helical" evidence="3">
    <location>
        <begin position="209"/>
        <end position="233"/>
    </location>
</feature>
<comment type="caution">
    <text evidence="5">The sequence shown here is derived from an EMBL/GenBank/DDBJ whole genome shotgun (WGS) entry which is preliminary data.</text>
</comment>
<feature type="transmembrane region" description="Helical" evidence="3">
    <location>
        <begin position="152"/>
        <end position="172"/>
    </location>
</feature>
<dbReference type="SUPFAM" id="SSF103481">
    <property type="entry name" value="Multidrug resistance efflux transporter EmrE"/>
    <property type="match status" value="2"/>
</dbReference>
<gene>
    <name evidence="5" type="ORF">DFO73_103173</name>
</gene>
<reference evidence="5 6" key="1">
    <citation type="submission" date="2018-05" db="EMBL/GenBank/DDBJ databases">
        <title>Freshwater and sediment microbial communities from various areas in North America, analyzing microbe dynamics in response to fracking.</title>
        <authorList>
            <person name="Lamendella R."/>
        </authorList>
    </citation>
    <scope>NUCLEOTIDE SEQUENCE [LARGE SCALE GENOMIC DNA]</scope>
    <source>
        <strain evidence="5 6">15_TX</strain>
    </source>
</reference>
<accession>A0A2V3A306</accession>
<evidence type="ECO:0000259" key="4">
    <source>
        <dbReference type="Pfam" id="PF00892"/>
    </source>
</evidence>
<feature type="domain" description="EamA" evidence="4">
    <location>
        <begin position="153"/>
        <end position="287"/>
    </location>
</feature>
<dbReference type="InterPro" id="IPR000620">
    <property type="entry name" value="EamA_dom"/>
</dbReference>
<feature type="transmembrane region" description="Helical" evidence="3">
    <location>
        <begin position="96"/>
        <end position="118"/>
    </location>
</feature>
<dbReference type="AlphaFoldDB" id="A0A2V3A306"/>
<proteinExistence type="inferred from homology"/>
<sequence length="306" mass="33133">MKRIFPYLMIAFGASLWGIIAIFVKGLGEYGFTAMEIVAIRVISAAFFLIMIGFARYRNQLKLKTPVDIRLFAGTGILSIVFFNFCYFTTINQINVSMAVILLYTAPAFVTVMSFLFLKEKVDIKKIAAVAGTIMGCILIAGLTAGDSKITFLGILTGLGSGLGYALYTIFGKFALRKYNPFTITLYTFLVAAAALIPVTRLWTKAELFLSADVLLLSIGLGSIPTVLAYFVYTWGLEQTEGSKAAVIATVEPVVAMLLGVSLYGESLGIIQIAGALLILSSVVIVNLPSKRKNTGIISESQKLEH</sequence>
<feature type="transmembrane region" description="Helical" evidence="3">
    <location>
        <begin position="270"/>
        <end position="288"/>
    </location>
</feature>
<keyword evidence="3" id="KW-1133">Transmembrane helix</keyword>
<dbReference type="Proteomes" id="UP000247150">
    <property type="component" value="Unassembled WGS sequence"/>
</dbReference>
<dbReference type="EMBL" id="QGTW01000003">
    <property type="protein sequence ID" value="PWW30290.1"/>
    <property type="molecule type" value="Genomic_DNA"/>
</dbReference>
<evidence type="ECO:0000313" key="6">
    <source>
        <dbReference type="Proteomes" id="UP000247150"/>
    </source>
</evidence>
<evidence type="ECO:0000256" key="3">
    <source>
        <dbReference type="SAM" id="Phobius"/>
    </source>
</evidence>
<keyword evidence="3" id="KW-0812">Transmembrane</keyword>
<evidence type="ECO:0000313" key="5">
    <source>
        <dbReference type="EMBL" id="PWW30290.1"/>
    </source>
</evidence>
<organism evidence="5 6">
    <name type="scientific">Cytobacillus oceanisediminis</name>
    <dbReference type="NCBI Taxonomy" id="665099"/>
    <lineage>
        <taxon>Bacteria</taxon>
        <taxon>Bacillati</taxon>
        <taxon>Bacillota</taxon>
        <taxon>Bacilli</taxon>
        <taxon>Bacillales</taxon>
        <taxon>Bacillaceae</taxon>
        <taxon>Cytobacillus</taxon>
    </lineage>
</organism>
<dbReference type="OrthoDB" id="6707571at2"/>
<dbReference type="PANTHER" id="PTHR22911">
    <property type="entry name" value="ACYL-MALONYL CONDENSING ENZYME-RELATED"/>
    <property type="match status" value="1"/>
</dbReference>
<evidence type="ECO:0000256" key="1">
    <source>
        <dbReference type="ARBA" id="ARBA00004127"/>
    </source>
</evidence>
<dbReference type="RefSeq" id="WP_110064167.1">
    <property type="nucleotide sequence ID" value="NZ_QGTW01000003.1"/>
</dbReference>
<name>A0A2V3A306_9BACI</name>